<comment type="function">
    <text evidence="12">Catalyzes the ATP-dependent phosphorylation of L-homoserine to L-homoserine phosphate.</text>
</comment>
<evidence type="ECO:0000256" key="1">
    <source>
        <dbReference type="ARBA" id="ARBA00005015"/>
    </source>
</evidence>
<dbReference type="InterPro" id="IPR013750">
    <property type="entry name" value="GHMP_kinase_C_dom"/>
</dbReference>
<name>D3UG16_HELM1</name>
<dbReference type="EMBL" id="FN555004">
    <property type="protein sequence ID" value="CBG39437.1"/>
    <property type="molecule type" value="Genomic_DNA"/>
</dbReference>
<dbReference type="AlphaFoldDB" id="D3UG16"/>
<evidence type="ECO:0000259" key="13">
    <source>
        <dbReference type="Pfam" id="PF00288"/>
    </source>
</evidence>
<dbReference type="GO" id="GO:0005737">
    <property type="term" value="C:cytoplasm"/>
    <property type="evidence" value="ECO:0007669"/>
    <property type="project" value="UniProtKB-SubCell"/>
</dbReference>
<keyword evidence="5 12" id="KW-0028">Amino-acid biosynthesis</keyword>
<evidence type="ECO:0000256" key="2">
    <source>
        <dbReference type="ARBA" id="ARBA00007370"/>
    </source>
</evidence>
<dbReference type="InterPro" id="IPR036554">
    <property type="entry name" value="GHMP_kinase_C_sf"/>
</dbReference>
<evidence type="ECO:0000256" key="10">
    <source>
        <dbReference type="ARBA" id="ARBA00022840"/>
    </source>
</evidence>
<keyword evidence="10 12" id="KW-0067">ATP-binding</keyword>
<dbReference type="STRING" id="679897.HMU01750"/>
<dbReference type="Proteomes" id="UP000001522">
    <property type="component" value="Chromosome"/>
</dbReference>
<comment type="catalytic activity">
    <reaction evidence="11 12">
        <text>L-homoserine + ATP = O-phospho-L-homoserine + ADP + H(+)</text>
        <dbReference type="Rhea" id="RHEA:13985"/>
        <dbReference type="ChEBI" id="CHEBI:15378"/>
        <dbReference type="ChEBI" id="CHEBI:30616"/>
        <dbReference type="ChEBI" id="CHEBI:57476"/>
        <dbReference type="ChEBI" id="CHEBI:57590"/>
        <dbReference type="ChEBI" id="CHEBI:456216"/>
        <dbReference type="EC" id="2.7.1.39"/>
    </reaction>
</comment>
<keyword evidence="9 12" id="KW-0418">Kinase</keyword>
<dbReference type="InterPro" id="IPR014721">
    <property type="entry name" value="Ribsml_uS5_D2-typ_fold_subgr"/>
</dbReference>
<dbReference type="InterPro" id="IPR000870">
    <property type="entry name" value="Homoserine_kinase"/>
</dbReference>
<dbReference type="PIRSF" id="PIRSF000676">
    <property type="entry name" value="Homoser_kin"/>
    <property type="match status" value="1"/>
</dbReference>
<dbReference type="Gene3D" id="3.30.70.890">
    <property type="entry name" value="GHMP kinase, C-terminal domain"/>
    <property type="match status" value="1"/>
</dbReference>
<organism evidence="15 16">
    <name type="scientific">Helicobacter mustelae (strain ATCC 43772 / CCUG 25715 / CIP 103759 / LMG 18044 / NCTC 12198 / R85-136P)</name>
    <name type="common">Campylobacter mustelae</name>
    <dbReference type="NCBI Taxonomy" id="679897"/>
    <lineage>
        <taxon>Bacteria</taxon>
        <taxon>Pseudomonadati</taxon>
        <taxon>Campylobacterota</taxon>
        <taxon>Epsilonproteobacteria</taxon>
        <taxon>Campylobacterales</taxon>
        <taxon>Helicobacteraceae</taxon>
        <taxon>Helicobacter</taxon>
    </lineage>
</organism>
<feature type="domain" description="GHMP kinase N-terminal" evidence="13">
    <location>
        <begin position="61"/>
        <end position="137"/>
    </location>
</feature>
<evidence type="ECO:0000256" key="12">
    <source>
        <dbReference type="HAMAP-Rule" id="MF_00384"/>
    </source>
</evidence>
<evidence type="ECO:0000256" key="6">
    <source>
        <dbReference type="ARBA" id="ARBA00022679"/>
    </source>
</evidence>
<reference evidence="15 16" key="1">
    <citation type="journal article" date="2010" name="BMC Genomics">
        <title>Comparative genomics and proteomics of Helicobacter mustelae, an ulcerogenic and carcinogenic gastric pathogen.</title>
        <authorList>
            <person name="O'Toole P.W."/>
            <person name="Snelling W.J."/>
            <person name="Canchaya C."/>
            <person name="Forde B.M."/>
            <person name="Hardie K.R."/>
            <person name="Josenhans C."/>
            <person name="Graham R.L.J."/>
            <person name="McMullan G."/>
            <person name="Parkhill J."/>
            <person name="Belda E."/>
            <person name="Bentley S.D."/>
        </authorList>
    </citation>
    <scope>NUCLEOTIDE SEQUENCE [LARGE SCALE GENOMIC DNA]</scope>
    <source>
        <strain evidence="16">ATCC 43772 / LMG 18044 / NCTC 12198 / 12198</strain>
    </source>
</reference>
<proteinExistence type="inferred from homology"/>
<dbReference type="PROSITE" id="PS00627">
    <property type="entry name" value="GHMP_KINASES_ATP"/>
    <property type="match status" value="1"/>
</dbReference>
<dbReference type="KEGG" id="hms:HMU01750"/>
<dbReference type="HOGENOM" id="CLU_041243_0_0_7"/>
<dbReference type="Gene3D" id="3.30.230.10">
    <property type="match status" value="1"/>
</dbReference>
<keyword evidence="12" id="KW-0963">Cytoplasm</keyword>
<dbReference type="GO" id="GO:0005524">
    <property type="term" value="F:ATP binding"/>
    <property type="evidence" value="ECO:0007669"/>
    <property type="project" value="UniProtKB-UniRule"/>
</dbReference>
<dbReference type="GO" id="GO:0009088">
    <property type="term" value="P:threonine biosynthetic process"/>
    <property type="evidence" value="ECO:0007669"/>
    <property type="project" value="UniProtKB-UniRule"/>
</dbReference>
<evidence type="ECO:0000256" key="4">
    <source>
        <dbReference type="ARBA" id="ARBA00017858"/>
    </source>
</evidence>
<dbReference type="HAMAP" id="MF_00384">
    <property type="entry name" value="Homoser_kinase"/>
    <property type="match status" value="1"/>
</dbReference>
<keyword evidence="8 12" id="KW-0547">Nucleotide-binding</keyword>
<dbReference type="Pfam" id="PF08544">
    <property type="entry name" value="GHMP_kinases_C"/>
    <property type="match status" value="1"/>
</dbReference>
<dbReference type="UniPathway" id="UPA00050">
    <property type="reaction ID" value="UER00064"/>
</dbReference>
<sequence length="294" mass="32987">MIISVPATSANLGPGFDTLGLSLDFRNYFKITPASIQSIEIIGEGESHPKIKMDNVFVKLFLKELKKQGYPKANYAFEFKNNIPISRGMGSSSAIITGAVGAAQYLQNAKFDKQKILDTALIYENHPDNITPAVFGGFNAAVVENGAVHYLREEIPSQIRAVIVIPNRPISTKYSRQALPRHYSCPDCVYNLSRSSLMCLAFAQKRWDLLRLASQDRFHQYYRMKQYPVLFAIQKVALEQGAFMSTLSGSGSSFFNLCAEDDSPKLARILQERFPHFRVLDLGFDNEGIRIEES</sequence>
<keyword evidence="16" id="KW-1185">Reference proteome</keyword>
<dbReference type="GO" id="GO:0004413">
    <property type="term" value="F:homoserine kinase activity"/>
    <property type="evidence" value="ECO:0007669"/>
    <property type="project" value="UniProtKB-UniRule"/>
</dbReference>
<dbReference type="InterPro" id="IPR006203">
    <property type="entry name" value="GHMP_knse_ATP-bd_CS"/>
</dbReference>
<evidence type="ECO:0000256" key="9">
    <source>
        <dbReference type="ARBA" id="ARBA00022777"/>
    </source>
</evidence>
<protein>
    <recommendedName>
        <fullName evidence="4 12">Homoserine kinase</fullName>
        <shortName evidence="12">HK</shortName>
        <shortName evidence="12">HSK</shortName>
        <ecNumber evidence="3 12">2.7.1.39</ecNumber>
    </recommendedName>
</protein>
<dbReference type="EC" id="2.7.1.39" evidence="3 12"/>
<dbReference type="SUPFAM" id="SSF54211">
    <property type="entry name" value="Ribosomal protein S5 domain 2-like"/>
    <property type="match status" value="1"/>
</dbReference>
<dbReference type="PANTHER" id="PTHR20861">
    <property type="entry name" value="HOMOSERINE/4-DIPHOSPHOCYTIDYL-2-C-METHYL-D-ERYTHRITOL KINASE"/>
    <property type="match status" value="1"/>
</dbReference>
<dbReference type="InterPro" id="IPR020568">
    <property type="entry name" value="Ribosomal_Su5_D2-typ_SF"/>
</dbReference>
<evidence type="ECO:0000313" key="15">
    <source>
        <dbReference type="EMBL" id="CBG39437.1"/>
    </source>
</evidence>
<dbReference type="SUPFAM" id="SSF55060">
    <property type="entry name" value="GHMP Kinase, C-terminal domain"/>
    <property type="match status" value="1"/>
</dbReference>
<evidence type="ECO:0000256" key="11">
    <source>
        <dbReference type="ARBA" id="ARBA00049375"/>
    </source>
</evidence>
<dbReference type="RefSeq" id="WP_013022532.1">
    <property type="nucleotide sequence ID" value="NC_013949.1"/>
</dbReference>
<evidence type="ECO:0000256" key="7">
    <source>
        <dbReference type="ARBA" id="ARBA00022697"/>
    </source>
</evidence>
<evidence type="ECO:0000259" key="14">
    <source>
        <dbReference type="Pfam" id="PF08544"/>
    </source>
</evidence>
<keyword evidence="7 12" id="KW-0791">Threonine biosynthesis</keyword>
<evidence type="ECO:0000313" key="16">
    <source>
        <dbReference type="Proteomes" id="UP000001522"/>
    </source>
</evidence>
<keyword evidence="6 12" id="KW-0808">Transferase</keyword>
<dbReference type="PRINTS" id="PR00958">
    <property type="entry name" value="HOMSERKINASE"/>
</dbReference>
<feature type="binding site" evidence="12">
    <location>
        <begin position="84"/>
        <end position="94"/>
    </location>
    <ligand>
        <name>ATP</name>
        <dbReference type="ChEBI" id="CHEBI:30616"/>
    </ligand>
</feature>
<dbReference type="InterPro" id="IPR006204">
    <property type="entry name" value="GHMP_kinase_N_dom"/>
</dbReference>
<feature type="domain" description="GHMP kinase C-terminal" evidence="14">
    <location>
        <begin position="203"/>
        <end position="275"/>
    </location>
</feature>
<dbReference type="NCBIfam" id="TIGR00191">
    <property type="entry name" value="thrB"/>
    <property type="match status" value="1"/>
</dbReference>
<comment type="pathway">
    <text evidence="1 12">Amino-acid biosynthesis; L-threonine biosynthesis; L-threonine from L-aspartate: step 4/5.</text>
</comment>
<dbReference type="Pfam" id="PF00288">
    <property type="entry name" value="GHMP_kinases_N"/>
    <property type="match status" value="1"/>
</dbReference>
<dbReference type="eggNOG" id="COG0083">
    <property type="taxonomic scope" value="Bacteria"/>
</dbReference>
<gene>
    <name evidence="12 15" type="primary">thrB</name>
    <name evidence="15" type="ordered locus">HMU01750</name>
</gene>
<evidence type="ECO:0000256" key="8">
    <source>
        <dbReference type="ARBA" id="ARBA00022741"/>
    </source>
</evidence>
<evidence type="ECO:0000256" key="5">
    <source>
        <dbReference type="ARBA" id="ARBA00022605"/>
    </source>
</evidence>
<comment type="subcellular location">
    <subcellularLocation>
        <location evidence="12">Cytoplasm</location>
    </subcellularLocation>
</comment>
<evidence type="ECO:0000256" key="3">
    <source>
        <dbReference type="ARBA" id="ARBA00012078"/>
    </source>
</evidence>
<comment type="similarity">
    <text evidence="2 12">Belongs to the GHMP kinase family. Homoserine kinase subfamily.</text>
</comment>
<accession>D3UG16</accession>
<dbReference type="PANTHER" id="PTHR20861:SF1">
    <property type="entry name" value="HOMOSERINE KINASE"/>
    <property type="match status" value="1"/>
</dbReference>